<evidence type="ECO:0000256" key="3">
    <source>
        <dbReference type="ARBA" id="ARBA00023015"/>
    </source>
</evidence>
<dbReference type="InterPro" id="IPR004827">
    <property type="entry name" value="bZIP"/>
</dbReference>
<keyword evidence="5" id="KW-0804">Transcription</keyword>
<evidence type="ECO:0000259" key="9">
    <source>
        <dbReference type="PROSITE" id="PS50217"/>
    </source>
</evidence>
<feature type="compositionally biased region" description="Acidic residues" evidence="8">
    <location>
        <begin position="201"/>
        <end position="222"/>
    </location>
</feature>
<feature type="region of interest" description="Disordered" evidence="8">
    <location>
        <begin position="1"/>
        <end position="100"/>
    </location>
</feature>
<dbReference type="InterPro" id="IPR046347">
    <property type="entry name" value="bZIP_sf"/>
</dbReference>
<keyword evidence="11" id="KW-1185">Reference proteome</keyword>
<feature type="compositionally biased region" description="Polar residues" evidence="8">
    <location>
        <begin position="239"/>
        <end position="251"/>
    </location>
</feature>
<gene>
    <name evidence="10" type="ORF">ESCO_000062</name>
</gene>
<evidence type="ECO:0000313" key="10">
    <source>
        <dbReference type="EMBL" id="KOS19779.1"/>
    </source>
</evidence>
<keyword evidence="7" id="KW-0539">Nucleus</keyword>
<dbReference type="GO" id="GO:0003677">
    <property type="term" value="F:DNA binding"/>
    <property type="evidence" value="ECO:0007669"/>
    <property type="project" value="UniProtKB-KW"/>
</dbReference>
<sequence>MHPIEMMTPQSFTDEKQDPSRLSAIPETTEDAPPESTTAAAAADKKPTKKRKSWGQVLPEPKTNLPPRKRAKTEDEKEQRRVERVLRNRRAAQSSRERKRLEVEALEKRNKELEQLLINVQKTNLMLLEELNRVQRPSGVVTRSSSPLESLRESITLSQQLFSSEDGHQMDDIMRSGVSPSNNPPTVNPASLSPPLNPVPDCDEAQELEDESGEQAEDETMNDEVPLAAPKTPEPRASEVTTAVSSDSTQPFDDDYLVGDHSAGLAHHSDFDLFDIDEFLTDDANGAANDVMAASNFAIADRGSDLEIHDPETQISPEYLNQQPQPGASIDLPSREVLMTLMWALKVEERRVLRKQSAALGTERNTSENQLSKLNGAGKVAASG</sequence>
<dbReference type="SUPFAM" id="SSF57959">
    <property type="entry name" value="Leucine zipper domain"/>
    <property type="match status" value="1"/>
</dbReference>
<dbReference type="PROSITE" id="PS50217">
    <property type="entry name" value="BZIP"/>
    <property type="match status" value="1"/>
</dbReference>
<reference evidence="10 11" key="1">
    <citation type="submission" date="2015-07" db="EMBL/GenBank/DDBJ databases">
        <title>The genome of the fungus Escovopsis weberi, a specialized disease agent of ant agriculture.</title>
        <authorList>
            <person name="de Man T.J."/>
            <person name="Stajich J.E."/>
            <person name="Kubicek C.P."/>
            <person name="Chenthamara K."/>
            <person name="Atanasova L."/>
            <person name="Druzhinina I.S."/>
            <person name="Birnbaum S."/>
            <person name="Barribeau S.M."/>
            <person name="Teiling C."/>
            <person name="Suen G."/>
            <person name="Currie C."/>
            <person name="Gerardo N.M."/>
        </authorList>
    </citation>
    <scope>NUCLEOTIDE SEQUENCE [LARGE SCALE GENOMIC DNA]</scope>
</reference>
<evidence type="ECO:0000256" key="1">
    <source>
        <dbReference type="ARBA" id="ARBA00004123"/>
    </source>
</evidence>
<feature type="domain" description="BZIP" evidence="9">
    <location>
        <begin position="78"/>
        <end position="135"/>
    </location>
</feature>
<dbReference type="EMBL" id="LGSR01000020">
    <property type="protein sequence ID" value="KOS19779.1"/>
    <property type="molecule type" value="Genomic_DNA"/>
</dbReference>
<dbReference type="CDD" id="cd14710">
    <property type="entry name" value="bZIP_HAC1-like"/>
    <property type="match status" value="1"/>
</dbReference>
<dbReference type="InterPro" id="IPR044280">
    <property type="entry name" value="Hac1/HY5"/>
</dbReference>
<accession>A0A0N0RTI0</accession>
<comment type="similarity">
    <text evidence="2">Belongs to the bZIP family.</text>
</comment>
<protein>
    <submittedName>
        <fullName evidence="10">Transcriptional activator hac1</fullName>
    </submittedName>
</protein>
<evidence type="ECO:0000256" key="2">
    <source>
        <dbReference type="ARBA" id="ARBA00007163"/>
    </source>
</evidence>
<dbReference type="GO" id="GO:0006986">
    <property type="term" value="P:response to unfolded protein"/>
    <property type="evidence" value="ECO:0007669"/>
    <property type="project" value="UniProtKB-KW"/>
</dbReference>
<dbReference type="PANTHER" id="PTHR46714">
    <property type="entry name" value="TRANSCRIPTIONAL ACTIVATOR HAC1"/>
    <property type="match status" value="1"/>
</dbReference>
<organism evidence="10 11">
    <name type="scientific">Escovopsis weberi</name>
    <dbReference type="NCBI Taxonomy" id="150374"/>
    <lineage>
        <taxon>Eukaryota</taxon>
        <taxon>Fungi</taxon>
        <taxon>Dikarya</taxon>
        <taxon>Ascomycota</taxon>
        <taxon>Pezizomycotina</taxon>
        <taxon>Sordariomycetes</taxon>
        <taxon>Hypocreomycetidae</taxon>
        <taxon>Hypocreales</taxon>
        <taxon>Hypocreaceae</taxon>
        <taxon>Escovopsis</taxon>
    </lineage>
</organism>
<proteinExistence type="inferred from homology"/>
<keyword evidence="3" id="KW-0805">Transcription regulation</keyword>
<feature type="compositionally biased region" description="Polar residues" evidence="8">
    <location>
        <begin position="363"/>
        <end position="373"/>
    </location>
</feature>
<dbReference type="STRING" id="150374.A0A0N0RTI0"/>
<keyword evidence="6" id="KW-0834">Unfolded protein response</keyword>
<evidence type="ECO:0000256" key="8">
    <source>
        <dbReference type="SAM" id="MobiDB-lite"/>
    </source>
</evidence>
<dbReference type="Proteomes" id="UP000053831">
    <property type="component" value="Unassembled WGS sequence"/>
</dbReference>
<dbReference type="GO" id="GO:0000981">
    <property type="term" value="F:DNA-binding transcription factor activity, RNA polymerase II-specific"/>
    <property type="evidence" value="ECO:0007669"/>
    <property type="project" value="InterPro"/>
</dbReference>
<evidence type="ECO:0000256" key="6">
    <source>
        <dbReference type="ARBA" id="ARBA00023230"/>
    </source>
</evidence>
<name>A0A0N0RTI0_ESCWE</name>
<feature type="region of interest" description="Disordered" evidence="8">
    <location>
        <begin position="356"/>
        <end position="384"/>
    </location>
</feature>
<feature type="compositionally biased region" description="Basic and acidic residues" evidence="8">
    <location>
        <begin position="72"/>
        <end position="86"/>
    </location>
</feature>
<feature type="region of interest" description="Disordered" evidence="8">
    <location>
        <begin position="170"/>
        <end position="251"/>
    </location>
</feature>
<dbReference type="AlphaFoldDB" id="A0A0N0RTI0"/>
<comment type="caution">
    <text evidence="10">The sequence shown here is derived from an EMBL/GenBank/DDBJ whole genome shotgun (WGS) entry which is preliminary data.</text>
</comment>
<evidence type="ECO:0000313" key="11">
    <source>
        <dbReference type="Proteomes" id="UP000053831"/>
    </source>
</evidence>
<dbReference type="PANTHER" id="PTHR46714:SF6">
    <property type="entry name" value="TRANSCRIPTIONAL ACTIVATOR HAC1"/>
    <property type="match status" value="1"/>
</dbReference>
<evidence type="ECO:0000256" key="5">
    <source>
        <dbReference type="ARBA" id="ARBA00023163"/>
    </source>
</evidence>
<dbReference type="GO" id="GO:0045944">
    <property type="term" value="P:positive regulation of transcription by RNA polymerase II"/>
    <property type="evidence" value="ECO:0007669"/>
    <property type="project" value="InterPro"/>
</dbReference>
<comment type="subcellular location">
    <subcellularLocation>
        <location evidence="1">Nucleus</location>
    </subcellularLocation>
</comment>
<evidence type="ECO:0000256" key="7">
    <source>
        <dbReference type="ARBA" id="ARBA00023242"/>
    </source>
</evidence>
<dbReference type="GO" id="GO:0005634">
    <property type="term" value="C:nucleus"/>
    <property type="evidence" value="ECO:0007669"/>
    <property type="project" value="UniProtKB-SubCell"/>
</dbReference>
<dbReference type="OrthoDB" id="674948at2759"/>
<keyword evidence="4" id="KW-0238">DNA-binding</keyword>
<evidence type="ECO:0000256" key="4">
    <source>
        <dbReference type="ARBA" id="ARBA00023125"/>
    </source>
</evidence>